<dbReference type="EMBL" id="CP000095">
    <property type="protein sequence ID" value="AAZ57556.1"/>
    <property type="molecule type" value="Genomic_DNA"/>
</dbReference>
<accession>Q46LS2</accession>
<sequence length="112" mass="12880">MIWPPVKAWTSKVYLNGHIHFVAINYGGELPRRWVLLMSVLDSTVVVKVPWSQLVDLSNWEAGWDEINYRESSELVNNKIDVKTTNFTHPSIDSGLTIPISGKTIRPWFEEI</sequence>
<dbReference type="Pfam" id="PF09493">
    <property type="entry name" value="DUF2389"/>
    <property type="match status" value="1"/>
</dbReference>
<reference evidence="1 2" key="1">
    <citation type="journal article" date="2007" name="PLoS Genet.">
        <title>Patterns and implications of gene gain and loss in the evolution of Prochlorococcus.</title>
        <authorList>
            <person name="Kettler G.C."/>
            <person name="Martiny A.C."/>
            <person name="Huang K."/>
            <person name="Zucker J."/>
            <person name="Coleman M.L."/>
            <person name="Rodrigue S."/>
            <person name="Chen F."/>
            <person name="Lapidus A."/>
            <person name="Ferriera S."/>
            <person name="Johnson J."/>
            <person name="Steglich C."/>
            <person name="Church G.M."/>
            <person name="Richardson P."/>
            <person name="Chisholm S.W."/>
        </authorList>
    </citation>
    <scope>NUCLEOTIDE SEQUENCE [LARGE SCALE GENOMIC DNA]</scope>
    <source>
        <strain evidence="1 2">NATL2A</strain>
    </source>
</reference>
<dbReference type="HOGENOM" id="CLU_2168749_0_0_3"/>
<protein>
    <recommendedName>
        <fullName evidence="3">TIGR02450 family Trp-rich protein</fullName>
    </recommendedName>
</protein>
<dbReference type="STRING" id="59920.PMN2A_0064"/>
<dbReference type="PhylomeDB" id="Q46LS2"/>
<keyword evidence="2" id="KW-1185">Reference proteome</keyword>
<dbReference type="InterPro" id="IPR012663">
    <property type="entry name" value="CHP02450_Tryp"/>
</dbReference>
<dbReference type="OrthoDB" id="558985at2"/>
<dbReference type="KEGG" id="pmn:PMN2A_0064"/>
<gene>
    <name evidence="1" type="ordered locus">PMN2A_0064</name>
</gene>
<proteinExistence type="predicted"/>
<name>Q46LS2_PROMT</name>
<evidence type="ECO:0000313" key="1">
    <source>
        <dbReference type="EMBL" id="AAZ57556.1"/>
    </source>
</evidence>
<dbReference type="NCBIfam" id="TIGR02450">
    <property type="entry name" value="TIGR02450 family Trp-rich protein"/>
    <property type="match status" value="1"/>
</dbReference>
<evidence type="ECO:0000313" key="2">
    <source>
        <dbReference type="Proteomes" id="UP000002535"/>
    </source>
</evidence>
<organism evidence="1 2">
    <name type="scientific">Prochlorococcus marinus (strain NATL2A)</name>
    <dbReference type="NCBI Taxonomy" id="59920"/>
    <lineage>
        <taxon>Bacteria</taxon>
        <taxon>Bacillati</taxon>
        <taxon>Cyanobacteriota</taxon>
        <taxon>Cyanophyceae</taxon>
        <taxon>Synechococcales</taxon>
        <taxon>Prochlorococcaceae</taxon>
        <taxon>Prochlorococcus</taxon>
    </lineage>
</organism>
<evidence type="ECO:0008006" key="3">
    <source>
        <dbReference type="Google" id="ProtNLM"/>
    </source>
</evidence>
<dbReference type="AlphaFoldDB" id="Q46LS2"/>
<dbReference type="RefSeq" id="WP_011293598.1">
    <property type="nucleotide sequence ID" value="NC_007335.2"/>
</dbReference>
<dbReference type="Proteomes" id="UP000002535">
    <property type="component" value="Chromosome"/>
</dbReference>